<keyword evidence="3" id="KW-0238">DNA-binding</keyword>
<gene>
    <name evidence="6" type="ORF">FXN65_23070</name>
</gene>
<dbReference type="Gene3D" id="1.10.10.60">
    <property type="entry name" value="Homeodomain-like"/>
    <property type="match status" value="1"/>
</dbReference>
<dbReference type="PROSITE" id="PS00041">
    <property type="entry name" value="HTH_ARAC_FAMILY_1"/>
    <property type="match status" value="1"/>
</dbReference>
<evidence type="ECO:0000313" key="7">
    <source>
        <dbReference type="Proteomes" id="UP000327179"/>
    </source>
</evidence>
<evidence type="ECO:0000313" key="6">
    <source>
        <dbReference type="EMBL" id="QEY64813.1"/>
    </source>
</evidence>
<dbReference type="KEGG" id="plal:FXN65_23070"/>
<dbReference type="Proteomes" id="UP000327179">
    <property type="component" value="Chromosome"/>
</dbReference>
<name>A0A5J6QQN5_9GAMM</name>
<dbReference type="Pfam" id="PF02311">
    <property type="entry name" value="AraC_binding"/>
    <property type="match status" value="1"/>
</dbReference>
<dbReference type="FunFam" id="1.10.10.60:FF:000132">
    <property type="entry name" value="AraC family transcriptional regulator"/>
    <property type="match status" value="1"/>
</dbReference>
<dbReference type="Gene3D" id="2.60.120.10">
    <property type="entry name" value="Jelly Rolls"/>
    <property type="match status" value="1"/>
</dbReference>
<proteinExistence type="predicted"/>
<dbReference type="InterPro" id="IPR011051">
    <property type="entry name" value="RmlC_Cupin_sf"/>
</dbReference>
<keyword evidence="1" id="KW-0678">Repressor</keyword>
<dbReference type="InterPro" id="IPR018060">
    <property type="entry name" value="HTH_AraC"/>
</dbReference>
<dbReference type="InterPro" id="IPR014710">
    <property type="entry name" value="RmlC-like_jellyroll"/>
</dbReference>
<dbReference type="PANTHER" id="PTHR11019:SF159">
    <property type="entry name" value="TRANSCRIPTIONAL REGULATOR-RELATED"/>
    <property type="match status" value="1"/>
</dbReference>
<dbReference type="InterPro" id="IPR009057">
    <property type="entry name" value="Homeodomain-like_sf"/>
</dbReference>
<dbReference type="AlphaFoldDB" id="A0A5J6QQN5"/>
<dbReference type="InterPro" id="IPR018062">
    <property type="entry name" value="HTH_AraC-typ_CS"/>
</dbReference>
<dbReference type="SUPFAM" id="SSF46689">
    <property type="entry name" value="Homeodomain-like"/>
    <property type="match status" value="1"/>
</dbReference>
<dbReference type="GO" id="GO:0009893">
    <property type="term" value="P:positive regulation of metabolic process"/>
    <property type="evidence" value="ECO:0007669"/>
    <property type="project" value="UniProtKB-ARBA"/>
</dbReference>
<dbReference type="GO" id="GO:0043565">
    <property type="term" value="F:sequence-specific DNA binding"/>
    <property type="evidence" value="ECO:0007669"/>
    <property type="project" value="InterPro"/>
</dbReference>
<dbReference type="PROSITE" id="PS01124">
    <property type="entry name" value="HTH_ARAC_FAMILY_2"/>
    <property type="match status" value="1"/>
</dbReference>
<dbReference type="GO" id="GO:0003700">
    <property type="term" value="F:DNA-binding transcription factor activity"/>
    <property type="evidence" value="ECO:0007669"/>
    <property type="project" value="InterPro"/>
</dbReference>
<organism evidence="6 7">
    <name type="scientific">Metapseudomonas lalkuanensis</name>
    <dbReference type="NCBI Taxonomy" id="2604832"/>
    <lineage>
        <taxon>Bacteria</taxon>
        <taxon>Pseudomonadati</taxon>
        <taxon>Pseudomonadota</taxon>
        <taxon>Gammaproteobacteria</taxon>
        <taxon>Pseudomonadales</taxon>
        <taxon>Pseudomonadaceae</taxon>
        <taxon>Metapseudomonas</taxon>
    </lineage>
</organism>
<keyword evidence="7" id="KW-1185">Reference proteome</keyword>
<accession>A0A5J6QQN5</accession>
<feature type="domain" description="HTH araC/xylS-type" evidence="5">
    <location>
        <begin position="152"/>
        <end position="249"/>
    </location>
</feature>
<dbReference type="PANTHER" id="PTHR11019">
    <property type="entry name" value="HTH-TYPE TRANSCRIPTIONAL REGULATOR NIMR"/>
    <property type="match status" value="1"/>
</dbReference>
<evidence type="ECO:0000256" key="2">
    <source>
        <dbReference type="ARBA" id="ARBA00023015"/>
    </source>
</evidence>
<sequence length="271" mass="30261">MLIRLHQQGRMSAVARDYEDGAHVERHLHEEAQFLYAARGLMRLVTAAGAWVIPPTQAVWIPPGVEHQIFMSGQVEMRTLFIAAEVAPATLDECCVLAVSPLLRELILRAIQLEDPDAVEHRALVQRLILLEIAALERMPLHLPLPEDRRLRAICLALLQAPEQDRTLEDWGLEVGASSRTLARLFARDLGMSFNDWRQQLRLTEALPRLLSGQSVQKVAVDLGYGSGRAFSAMFRRLLGKNPKEYVASLGQLATLEKDVSGACGSEFIRE</sequence>
<dbReference type="EMBL" id="CP043311">
    <property type="protein sequence ID" value="QEY64813.1"/>
    <property type="molecule type" value="Genomic_DNA"/>
</dbReference>
<evidence type="ECO:0000256" key="4">
    <source>
        <dbReference type="ARBA" id="ARBA00023163"/>
    </source>
</evidence>
<reference evidence="6 7" key="1">
    <citation type="submission" date="2019-08" db="EMBL/GenBank/DDBJ databases">
        <title>Whole-genome Sequencing of e-waste polymer degrading bacterium Pseudomonas sp. strain PE08.</title>
        <authorList>
            <person name="Kirdat K."/>
            <person name="Debbarma P."/>
            <person name="Narawade N."/>
            <person name="Suyal D."/>
            <person name="Thorat V."/>
            <person name="Shouche Y."/>
            <person name="Goel R."/>
            <person name="Yadav A."/>
        </authorList>
    </citation>
    <scope>NUCLEOTIDE SEQUENCE [LARGE SCALE GENOMIC DNA]</scope>
    <source>
        <strain evidence="6 7">PE08</strain>
    </source>
</reference>
<dbReference type="InterPro" id="IPR003313">
    <property type="entry name" value="AraC-bd"/>
</dbReference>
<evidence type="ECO:0000259" key="5">
    <source>
        <dbReference type="PROSITE" id="PS01124"/>
    </source>
</evidence>
<dbReference type="RefSeq" id="WP_151136786.1">
    <property type="nucleotide sequence ID" value="NZ_CP043311.1"/>
</dbReference>
<dbReference type="SMART" id="SM00342">
    <property type="entry name" value="HTH_ARAC"/>
    <property type="match status" value="1"/>
</dbReference>
<keyword evidence="2" id="KW-0805">Transcription regulation</keyword>
<dbReference type="SUPFAM" id="SSF51182">
    <property type="entry name" value="RmlC-like cupins"/>
    <property type="match status" value="1"/>
</dbReference>
<dbReference type="CDD" id="cd06124">
    <property type="entry name" value="cupin_NimR-like_N"/>
    <property type="match status" value="1"/>
</dbReference>
<dbReference type="Pfam" id="PF12833">
    <property type="entry name" value="HTH_18"/>
    <property type="match status" value="1"/>
</dbReference>
<protein>
    <submittedName>
        <fullName evidence="6">AraC family transcriptional regulator</fullName>
    </submittedName>
</protein>
<keyword evidence="4" id="KW-0804">Transcription</keyword>
<evidence type="ECO:0000256" key="3">
    <source>
        <dbReference type="ARBA" id="ARBA00023125"/>
    </source>
</evidence>
<evidence type="ECO:0000256" key="1">
    <source>
        <dbReference type="ARBA" id="ARBA00022491"/>
    </source>
</evidence>